<comment type="caution">
    <text evidence="1">The sequence shown here is derived from an EMBL/GenBank/DDBJ whole genome shotgun (WGS) entry which is preliminary data.</text>
</comment>
<dbReference type="Proteomes" id="UP000233469">
    <property type="component" value="Unassembled WGS sequence"/>
</dbReference>
<sequence length="116" mass="13508">VQDAKHGKKSGRNALFSGARLLTLGTGTAKYDQILTLSKMSDSVLYMRDVENTDWLEQVYDQNDSQDPNKHGLFIYLFVIGELINAYQNRTISHKERCRIAILTYFFLYMWNNHIE</sequence>
<dbReference type="EMBL" id="LLXL01007217">
    <property type="protein sequence ID" value="PKK55613.1"/>
    <property type="molecule type" value="Genomic_DNA"/>
</dbReference>
<proteinExistence type="predicted"/>
<dbReference type="AlphaFoldDB" id="A0A2N1M1Y0"/>
<gene>
    <name evidence="1" type="ORF">RhiirC2_635477</name>
</gene>
<accession>A0A2N1M1Y0</accession>
<name>A0A2N1M1Y0_9GLOM</name>
<feature type="non-terminal residue" evidence="1">
    <location>
        <position position="1"/>
    </location>
</feature>
<feature type="non-terminal residue" evidence="1">
    <location>
        <position position="116"/>
    </location>
</feature>
<evidence type="ECO:0000313" key="1">
    <source>
        <dbReference type="EMBL" id="PKK55613.1"/>
    </source>
</evidence>
<organism evidence="1 2">
    <name type="scientific">Rhizophagus irregularis</name>
    <dbReference type="NCBI Taxonomy" id="588596"/>
    <lineage>
        <taxon>Eukaryota</taxon>
        <taxon>Fungi</taxon>
        <taxon>Fungi incertae sedis</taxon>
        <taxon>Mucoromycota</taxon>
        <taxon>Glomeromycotina</taxon>
        <taxon>Glomeromycetes</taxon>
        <taxon>Glomerales</taxon>
        <taxon>Glomeraceae</taxon>
        <taxon>Rhizophagus</taxon>
    </lineage>
</organism>
<reference evidence="1 2" key="2">
    <citation type="submission" date="2017-10" db="EMBL/GenBank/DDBJ databases">
        <title>Extensive intraspecific genome diversity in a model arbuscular mycorrhizal fungus.</title>
        <authorList>
            <person name="Chen E.C.H."/>
            <person name="Morin E."/>
            <person name="Baudet D."/>
            <person name="Noel J."/>
            <person name="Ndikumana S."/>
            <person name="Charron P."/>
            <person name="St-Onge C."/>
            <person name="Giorgi J."/>
            <person name="Grigoriev I.V."/>
            <person name="Roux C."/>
            <person name="Martin F.M."/>
            <person name="Corradi N."/>
        </authorList>
    </citation>
    <scope>NUCLEOTIDE SEQUENCE [LARGE SCALE GENOMIC DNA]</scope>
    <source>
        <strain evidence="1 2">C2</strain>
    </source>
</reference>
<evidence type="ECO:0000313" key="2">
    <source>
        <dbReference type="Proteomes" id="UP000233469"/>
    </source>
</evidence>
<reference evidence="1 2" key="1">
    <citation type="submission" date="2016-04" db="EMBL/GenBank/DDBJ databases">
        <title>Genome analyses suggest a sexual origin of heterokaryosis in a supposedly ancient asexual fungus.</title>
        <authorList>
            <person name="Ropars J."/>
            <person name="Sedzielewska K."/>
            <person name="Noel J."/>
            <person name="Charron P."/>
            <person name="Farinelli L."/>
            <person name="Marton T."/>
            <person name="Kruger M."/>
            <person name="Pelin A."/>
            <person name="Brachmann A."/>
            <person name="Corradi N."/>
        </authorList>
    </citation>
    <scope>NUCLEOTIDE SEQUENCE [LARGE SCALE GENOMIC DNA]</scope>
    <source>
        <strain evidence="1 2">C2</strain>
    </source>
</reference>
<protein>
    <submittedName>
        <fullName evidence="1">Uncharacterized protein</fullName>
    </submittedName>
</protein>